<keyword evidence="6" id="KW-1185">Reference proteome</keyword>
<dbReference type="PANTHER" id="PTHR30270:SF0">
    <property type="entry name" value="THIAMINE-MONOPHOSPHATE KINASE"/>
    <property type="match status" value="1"/>
</dbReference>
<dbReference type="GO" id="GO:0009030">
    <property type="term" value="F:thiamine-phosphate kinase activity"/>
    <property type="evidence" value="ECO:0007669"/>
    <property type="project" value="UniProtKB-UniRule"/>
</dbReference>
<name>A0A7G9SUC5_9GAMM</name>
<evidence type="ECO:0000256" key="1">
    <source>
        <dbReference type="ARBA" id="ARBA00022977"/>
    </source>
</evidence>
<feature type="binding site" evidence="2">
    <location>
        <position position="76"/>
    </location>
    <ligand>
        <name>Mg(2+)</name>
        <dbReference type="ChEBI" id="CHEBI:18420"/>
        <label>2</label>
    </ligand>
</feature>
<comment type="pathway">
    <text evidence="2">Cofactor biosynthesis; thiamine diphosphate biosynthesis; thiamine diphosphate from thiamine phosphate: step 1/1.</text>
</comment>
<dbReference type="InterPro" id="IPR006283">
    <property type="entry name" value="ThiL-like"/>
</dbReference>
<dbReference type="Gene3D" id="3.30.1330.10">
    <property type="entry name" value="PurM-like, N-terminal domain"/>
    <property type="match status" value="1"/>
</dbReference>
<dbReference type="Pfam" id="PF00586">
    <property type="entry name" value="AIRS"/>
    <property type="match status" value="1"/>
</dbReference>
<feature type="binding site" evidence="2">
    <location>
        <position position="208"/>
    </location>
    <ligand>
        <name>Mg(2+)</name>
        <dbReference type="ChEBI" id="CHEBI:18420"/>
        <label>3</label>
    </ligand>
</feature>
<feature type="binding site" evidence="2">
    <location>
        <position position="147"/>
    </location>
    <ligand>
        <name>ATP</name>
        <dbReference type="ChEBI" id="CHEBI:30616"/>
    </ligand>
</feature>
<proteinExistence type="inferred from homology"/>
<dbReference type="EMBL" id="CP060719">
    <property type="protein sequence ID" value="QNN71450.1"/>
    <property type="molecule type" value="Genomic_DNA"/>
</dbReference>
<keyword evidence="2 5" id="KW-0808">Transferase</keyword>
<feature type="binding site" evidence="2">
    <location>
        <position position="48"/>
    </location>
    <ligand>
        <name>Mg(2+)</name>
        <dbReference type="ChEBI" id="CHEBI:18420"/>
        <label>2</label>
    </ligand>
</feature>
<dbReference type="GO" id="GO:0005524">
    <property type="term" value="F:ATP binding"/>
    <property type="evidence" value="ECO:0007669"/>
    <property type="project" value="UniProtKB-UniRule"/>
</dbReference>
<keyword evidence="2 5" id="KW-0418">Kinase</keyword>
<keyword evidence="1 2" id="KW-0784">Thiamine biosynthesis</keyword>
<feature type="binding site" evidence="2">
    <location>
        <position position="76"/>
    </location>
    <ligand>
        <name>Mg(2+)</name>
        <dbReference type="ChEBI" id="CHEBI:18420"/>
        <label>3</label>
    </ligand>
</feature>
<dbReference type="Proteomes" id="UP000515804">
    <property type="component" value="Chromosome"/>
</dbReference>
<dbReference type="InterPro" id="IPR016188">
    <property type="entry name" value="PurM-like_N"/>
</dbReference>
<dbReference type="HAMAP" id="MF_02128">
    <property type="entry name" value="TMP_kinase"/>
    <property type="match status" value="1"/>
</dbReference>
<feature type="binding site" evidence="2">
    <location>
        <begin position="122"/>
        <end position="123"/>
    </location>
    <ligand>
        <name>ATP</name>
        <dbReference type="ChEBI" id="CHEBI:30616"/>
    </ligand>
</feature>
<feature type="binding site" evidence="2">
    <location>
        <position position="76"/>
    </location>
    <ligand>
        <name>Mg(2+)</name>
        <dbReference type="ChEBI" id="CHEBI:18420"/>
        <label>4</label>
    </ligand>
</feature>
<dbReference type="EC" id="2.7.4.16" evidence="2"/>
<feature type="binding site" evidence="2">
    <location>
        <position position="259"/>
    </location>
    <ligand>
        <name>substrate</name>
    </ligand>
</feature>
<sequence length="318" mass="33228">MDSKVAEFDLIERIRRRIATRSDVLLGIGDDAALLQLPAGMQLVVAMDTLNSGVHFPPETAPADIGWKALAVNLSDLAAMGALPAWCTLSLSLPDANSDFVDGFLDGFLALAEQHDIALVGGDTARGPLSICVTVHGFIEPGTALRRDGACVGDDLWVSGSLGDAAAALSQWRAGGAIDPGLRARLDRPTPRVSLGRALRGIATSCIDISDGLLADLGHVCKASDVGVRVDVDALPASQALRACFDAEAIRRLQATGGDDYELCFSAPVELRSAVIESASTHAPVTRIGRIVSRNGVSALDASGVAWQPGQAGFRHFE</sequence>
<organism evidence="5 6">
    <name type="scientific">Thermomonas carbonis</name>
    <dbReference type="NCBI Taxonomy" id="1463158"/>
    <lineage>
        <taxon>Bacteria</taxon>
        <taxon>Pseudomonadati</taxon>
        <taxon>Pseudomonadota</taxon>
        <taxon>Gammaproteobacteria</taxon>
        <taxon>Lysobacterales</taxon>
        <taxon>Lysobacteraceae</taxon>
        <taxon>Thermomonas</taxon>
    </lineage>
</organism>
<feature type="binding site" evidence="2">
    <location>
        <position position="55"/>
    </location>
    <ligand>
        <name>substrate</name>
    </ligand>
</feature>
<dbReference type="InterPro" id="IPR010918">
    <property type="entry name" value="PurM-like_C_dom"/>
</dbReference>
<dbReference type="InterPro" id="IPR036921">
    <property type="entry name" value="PurM-like_N_sf"/>
</dbReference>
<dbReference type="CDD" id="cd02194">
    <property type="entry name" value="ThiL"/>
    <property type="match status" value="1"/>
</dbReference>
<evidence type="ECO:0000313" key="5">
    <source>
        <dbReference type="EMBL" id="QNN71450.1"/>
    </source>
</evidence>
<protein>
    <recommendedName>
        <fullName evidence="2">Thiamine-monophosphate kinase</fullName>
        <shortName evidence="2">TMP kinase</shortName>
        <shortName evidence="2">Thiamine-phosphate kinase</shortName>
        <ecNumber evidence="2">2.7.4.16</ecNumber>
    </recommendedName>
</protein>
<keyword evidence="2" id="KW-0479">Metal-binding</keyword>
<comment type="miscellaneous">
    <text evidence="2">Reaction mechanism of ThiL seems to utilize a direct, inline transfer of the gamma-phosphate of ATP to TMP rather than a phosphorylated enzyme intermediate.</text>
</comment>
<keyword evidence="2" id="KW-0547">Nucleotide-binding</keyword>
<feature type="binding site" evidence="2">
    <location>
        <position position="31"/>
    </location>
    <ligand>
        <name>Mg(2+)</name>
        <dbReference type="ChEBI" id="CHEBI:18420"/>
        <label>3</label>
    </ligand>
</feature>
<gene>
    <name evidence="2 5" type="primary">thiL</name>
    <name evidence="5" type="ORF">H9L16_07915</name>
</gene>
<dbReference type="PANTHER" id="PTHR30270">
    <property type="entry name" value="THIAMINE-MONOPHOSPHATE KINASE"/>
    <property type="match status" value="1"/>
</dbReference>
<dbReference type="UniPathway" id="UPA00060">
    <property type="reaction ID" value="UER00142"/>
</dbReference>
<dbReference type="Pfam" id="PF02769">
    <property type="entry name" value="AIRS_C"/>
    <property type="match status" value="1"/>
</dbReference>
<feature type="binding site" evidence="2">
    <location>
        <position position="48"/>
    </location>
    <ligand>
        <name>Mg(2+)</name>
        <dbReference type="ChEBI" id="CHEBI:18420"/>
        <label>1</label>
    </ligand>
</feature>
<dbReference type="InterPro" id="IPR036676">
    <property type="entry name" value="PurM-like_C_sf"/>
</dbReference>
<evidence type="ECO:0000259" key="4">
    <source>
        <dbReference type="Pfam" id="PF02769"/>
    </source>
</evidence>
<dbReference type="PIRSF" id="PIRSF005303">
    <property type="entry name" value="Thiam_monoph_kin"/>
    <property type="match status" value="1"/>
</dbReference>
<evidence type="ECO:0000313" key="6">
    <source>
        <dbReference type="Proteomes" id="UP000515804"/>
    </source>
</evidence>
<feature type="binding site" evidence="2">
    <location>
        <position position="314"/>
    </location>
    <ligand>
        <name>substrate</name>
    </ligand>
</feature>
<comment type="caution">
    <text evidence="2">Lacks conserved residue(s) required for the propagation of feature annotation.</text>
</comment>
<dbReference type="AlphaFoldDB" id="A0A7G9SUC5"/>
<comment type="similarity">
    <text evidence="2">Belongs to the thiamine-monophosphate kinase family.</text>
</comment>
<feature type="domain" description="PurM-like C-terminal" evidence="4">
    <location>
        <begin position="152"/>
        <end position="298"/>
    </location>
</feature>
<dbReference type="SUPFAM" id="SSF56042">
    <property type="entry name" value="PurM C-terminal domain-like"/>
    <property type="match status" value="1"/>
</dbReference>
<keyword evidence="2" id="KW-0460">Magnesium</keyword>
<feature type="binding site" evidence="2">
    <location>
        <position position="31"/>
    </location>
    <ligand>
        <name>Mg(2+)</name>
        <dbReference type="ChEBI" id="CHEBI:18420"/>
        <label>4</label>
    </ligand>
</feature>
<accession>A0A7G9SUC5</accession>
<feature type="binding site" evidence="2">
    <location>
        <position position="211"/>
    </location>
    <ligand>
        <name>Mg(2+)</name>
        <dbReference type="ChEBI" id="CHEBI:18420"/>
        <label>5</label>
    </ligand>
</feature>
<evidence type="ECO:0000259" key="3">
    <source>
        <dbReference type="Pfam" id="PF00586"/>
    </source>
</evidence>
<dbReference type="SUPFAM" id="SSF55326">
    <property type="entry name" value="PurM N-terminal domain-like"/>
    <property type="match status" value="1"/>
</dbReference>
<dbReference type="GO" id="GO:0009229">
    <property type="term" value="P:thiamine diphosphate biosynthetic process"/>
    <property type="evidence" value="ECO:0007669"/>
    <property type="project" value="UniProtKB-UniRule"/>
</dbReference>
<feature type="binding site" evidence="2">
    <location>
        <position position="210"/>
    </location>
    <ligand>
        <name>ATP</name>
        <dbReference type="ChEBI" id="CHEBI:30616"/>
    </ligand>
</feature>
<dbReference type="GO" id="GO:0000287">
    <property type="term" value="F:magnesium ion binding"/>
    <property type="evidence" value="ECO:0007669"/>
    <property type="project" value="UniProtKB-UniRule"/>
</dbReference>
<dbReference type="KEGG" id="tcn:H9L16_07915"/>
<reference evidence="5 6" key="1">
    <citation type="submission" date="2020-08" db="EMBL/GenBank/DDBJ databases">
        <title>Genome sequence of Thermomonas carbonis KCTC 42013T.</title>
        <authorList>
            <person name="Hyun D.-W."/>
            <person name="Bae J.-W."/>
        </authorList>
    </citation>
    <scope>NUCLEOTIDE SEQUENCE [LARGE SCALE GENOMIC DNA]</scope>
    <source>
        <strain evidence="5 6">KCTC 42013</strain>
    </source>
</reference>
<comment type="function">
    <text evidence="2">Catalyzes the ATP-dependent phosphorylation of thiamine-monophosphate (TMP) to form thiamine-pyrophosphate (TPP), the active form of vitamin B1.</text>
</comment>
<keyword evidence="2" id="KW-0067">ATP-binding</keyword>
<dbReference type="GO" id="GO:0009228">
    <property type="term" value="P:thiamine biosynthetic process"/>
    <property type="evidence" value="ECO:0007669"/>
    <property type="project" value="UniProtKB-KW"/>
</dbReference>
<dbReference type="RefSeq" id="WP_187553963.1">
    <property type="nucleotide sequence ID" value="NZ_BMZL01000002.1"/>
</dbReference>
<dbReference type="NCBIfam" id="TIGR01379">
    <property type="entry name" value="thiL"/>
    <property type="match status" value="1"/>
</dbReference>
<feature type="domain" description="PurM-like N-terminal" evidence="3">
    <location>
        <begin position="29"/>
        <end position="138"/>
    </location>
</feature>
<feature type="binding site" evidence="2">
    <location>
        <position position="123"/>
    </location>
    <ligand>
        <name>Mg(2+)</name>
        <dbReference type="ChEBI" id="CHEBI:18420"/>
        <label>1</label>
    </ligand>
</feature>
<evidence type="ECO:0000256" key="2">
    <source>
        <dbReference type="HAMAP-Rule" id="MF_02128"/>
    </source>
</evidence>
<comment type="catalytic activity">
    <reaction evidence="2">
        <text>thiamine phosphate + ATP = thiamine diphosphate + ADP</text>
        <dbReference type="Rhea" id="RHEA:15913"/>
        <dbReference type="ChEBI" id="CHEBI:30616"/>
        <dbReference type="ChEBI" id="CHEBI:37575"/>
        <dbReference type="ChEBI" id="CHEBI:58937"/>
        <dbReference type="ChEBI" id="CHEBI:456216"/>
        <dbReference type="EC" id="2.7.4.16"/>
    </reaction>
</comment>
<dbReference type="Gene3D" id="3.90.650.10">
    <property type="entry name" value="PurM-like C-terminal domain"/>
    <property type="match status" value="1"/>
</dbReference>